<dbReference type="InterPro" id="IPR017850">
    <property type="entry name" value="Alkaline_phosphatase_core_sf"/>
</dbReference>
<name>A0A4Y4CZU2_KOCVA</name>
<organism evidence="2 3">
    <name type="scientific">Kocuria varians</name>
    <name type="common">Micrococcus varians</name>
    <dbReference type="NCBI Taxonomy" id="1272"/>
    <lineage>
        <taxon>Bacteria</taxon>
        <taxon>Bacillati</taxon>
        <taxon>Actinomycetota</taxon>
        <taxon>Actinomycetes</taxon>
        <taxon>Micrococcales</taxon>
        <taxon>Micrococcaceae</taxon>
        <taxon>Kocuria</taxon>
    </lineage>
</organism>
<dbReference type="Gene3D" id="3.40.720.10">
    <property type="entry name" value="Alkaline Phosphatase, subunit A"/>
    <property type="match status" value="1"/>
</dbReference>
<dbReference type="SUPFAM" id="SSF53649">
    <property type="entry name" value="Alkaline phosphatase-like"/>
    <property type="match status" value="1"/>
</dbReference>
<accession>A0A4Y4CZU2</accession>
<evidence type="ECO:0000313" key="3">
    <source>
        <dbReference type="Proteomes" id="UP000315730"/>
    </source>
</evidence>
<dbReference type="GO" id="GO:0016787">
    <property type="term" value="F:hydrolase activity"/>
    <property type="evidence" value="ECO:0007669"/>
    <property type="project" value="UniProtKB-ARBA"/>
</dbReference>
<dbReference type="Proteomes" id="UP000315730">
    <property type="component" value="Unassembled WGS sequence"/>
</dbReference>
<keyword evidence="3" id="KW-1185">Reference proteome</keyword>
<gene>
    <name evidence="2" type="ORF">KVA01_06200</name>
</gene>
<dbReference type="Pfam" id="PF01663">
    <property type="entry name" value="Phosphodiest"/>
    <property type="match status" value="1"/>
</dbReference>
<dbReference type="PANTHER" id="PTHR10151">
    <property type="entry name" value="ECTONUCLEOTIDE PYROPHOSPHATASE/PHOSPHODIESTERASE"/>
    <property type="match status" value="1"/>
</dbReference>
<evidence type="ECO:0000256" key="1">
    <source>
        <dbReference type="SAM" id="MobiDB-lite"/>
    </source>
</evidence>
<evidence type="ECO:0000313" key="2">
    <source>
        <dbReference type="EMBL" id="GEC98465.1"/>
    </source>
</evidence>
<comment type="caution">
    <text evidence="2">The sequence shown here is derived from an EMBL/GenBank/DDBJ whole genome shotgun (WGS) entry which is preliminary data.</text>
</comment>
<feature type="region of interest" description="Disordered" evidence="1">
    <location>
        <begin position="1"/>
        <end position="22"/>
    </location>
</feature>
<dbReference type="PANTHER" id="PTHR10151:SF120">
    <property type="entry name" value="BIS(5'-ADENOSYL)-TRIPHOSPHATASE"/>
    <property type="match status" value="1"/>
</dbReference>
<dbReference type="AlphaFoldDB" id="A0A4Y4CZU2"/>
<protein>
    <submittedName>
        <fullName evidence="2">Alkaline phosphatase family protein</fullName>
    </submittedName>
</protein>
<reference evidence="2 3" key="1">
    <citation type="submission" date="2019-06" db="EMBL/GenBank/DDBJ databases">
        <title>Whole genome shotgun sequence of Kocuria varians NBRC 15358.</title>
        <authorList>
            <person name="Hosoyama A."/>
            <person name="Uohara A."/>
            <person name="Ohji S."/>
            <person name="Ichikawa N."/>
        </authorList>
    </citation>
    <scope>NUCLEOTIDE SEQUENCE [LARGE SCALE GENOMIC DNA]</scope>
    <source>
        <strain evidence="2 3">NBRC 15358</strain>
    </source>
</reference>
<dbReference type="EMBL" id="BJNW01000004">
    <property type="protein sequence ID" value="GEC98465.1"/>
    <property type="molecule type" value="Genomic_DNA"/>
</dbReference>
<sequence>MTGQDSVAVRGSGEPVELPAAPRYGSRSVGEVMTSAAAALGVPGFENALSLPAAQRFVVVLVDGLGSRLLSQVRGYAPTLRSAQSLGELDAAFPSTTSVSLSCLGTGRTPGRHGMLGYDVLDPDTDRVVNMLGNWPASLDPLAWQPGATVLERTAQHVDTVTVSSPRFESSALTRAVLRGGRFVGAQGVHARTARALEQLKEGRRGLVYFYWDDLDKTGHKQGWRSDAWLHALEELDSALKRLVTRLPANTRVVLTADHGMVDVALEGRIDVSAVPELMRGVRNTAGEPRAVQLHLEPGVSPEDVVGRWREHFGDAVWLATRDELVGSGHFGPDPEPAMLARAGDVWVLGREDIALYDVARQGTRPLAMVGQHGSLTEQERAVPALLW</sequence>
<proteinExistence type="predicted"/>
<dbReference type="InterPro" id="IPR002591">
    <property type="entry name" value="Phosphodiest/P_Trfase"/>
</dbReference>
<dbReference type="STRING" id="1272.GCA_900014985_00392"/>